<evidence type="ECO:0000256" key="1">
    <source>
        <dbReference type="SAM" id="Phobius"/>
    </source>
</evidence>
<organism evidence="2 3">
    <name type="scientific">Paracoccus angustae</name>
    <dbReference type="NCBI Taxonomy" id="1671480"/>
    <lineage>
        <taxon>Bacteria</taxon>
        <taxon>Pseudomonadati</taxon>
        <taxon>Pseudomonadota</taxon>
        <taxon>Alphaproteobacteria</taxon>
        <taxon>Rhodobacterales</taxon>
        <taxon>Paracoccaceae</taxon>
        <taxon>Paracoccus</taxon>
    </lineage>
</organism>
<evidence type="ECO:0000313" key="3">
    <source>
        <dbReference type="Proteomes" id="UP001595539"/>
    </source>
</evidence>
<evidence type="ECO:0000313" key="2">
    <source>
        <dbReference type="EMBL" id="MFC3630490.1"/>
    </source>
</evidence>
<gene>
    <name evidence="2" type="ORF">ACFOM8_13655</name>
</gene>
<reference evidence="3" key="1">
    <citation type="journal article" date="2019" name="Int. J. Syst. Evol. Microbiol.">
        <title>The Global Catalogue of Microorganisms (GCM) 10K type strain sequencing project: providing services to taxonomists for standard genome sequencing and annotation.</title>
        <authorList>
            <consortium name="The Broad Institute Genomics Platform"/>
            <consortium name="The Broad Institute Genome Sequencing Center for Infectious Disease"/>
            <person name="Wu L."/>
            <person name="Ma J."/>
        </authorList>
    </citation>
    <scope>NUCLEOTIDE SEQUENCE [LARGE SCALE GENOMIC DNA]</scope>
    <source>
        <strain evidence="3">KCTC 42473</strain>
    </source>
</reference>
<dbReference type="EMBL" id="JBHRXY010000011">
    <property type="protein sequence ID" value="MFC3630490.1"/>
    <property type="molecule type" value="Genomic_DNA"/>
</dbReference>
<feature type="transmembrane region" description="Helical" evidence="1">
    <location>
        <begin position="28"/>
        <end position="54"/>
    </location>
</feature>
<sequence>MLTVLAAVLGALRGIARARKLGGNRLDMIQYACGHAIAFGLLAALAGTVLARFLSS</sequence>
<protein>
    <recommendedName>
        <fullName evidence="4">Acyltransferase</fullName>
    </recommendedName>
</protein>
<keyword evidence="1" id="KW-0812">Transmembrane</keyword>
<keyword evidence="3" id="KW-1185">Reference proteome</keyword>
<accession>A0ABV7U6I1</accession>
<name>A0ABV7U6I1_9RHOB</name>
<dbReference type="Proteomes" id="UP001595539">
    <property type="component" value="Unassembled WGS sequence"/>
</dbReference>
<comment type="caution">
    <text evidence="2">The sequence shown here is derived from an EMBL/GenBank/DDBJ whole genome shotgun (WGS) entry which is preliminary data.</text>
</comment>
<proteinExistence type="predicted"/>
<keyword evidence="1" id="KW-0472">Membrane</keyword>
<keyword evidence="1" id="KW-1133">Transmembrane helix</keyword>
<evidence type="ECO:0008006" key="4">
    <source>
        <dbReference type="Google" id="ProtNLM"/>
    </source>
</evidence>